<dbReference type="InterPro" id="IPR028994">
    <property type="entry name" value="Integrin_alpha_N"/>
</dbReference>
<dbReference type="PANTHER" id="PTHR46580:SF4">
    <property type="entry name" value="ATP_GTP-BINDING PROTEIN"/>
    <property type="match status" value="1"/>
</dbReference>
<evidence type="ECO:0000313" key="3">
    <source>
        <dbReference type="Proteomes" id="UP000294616"/>
    </source>
</evidence>
<sequence length="410" mass="44925">MKNLQLFIFVLFLLPLLIACKTSSSQTNNTDSDSLYFRDVTETHIPIDPEAHILNPVFADIDDDGDLDVISALEADVNRLYLNDGNGKLSWKKDAFSNVKNDTEHVRVADFDNNGTLDVIFVAEDDQNHELYLGNGDGSFQDVSERLLAKSEGNGLDVGDVNGDGLPDIIIGNSGEKGQNFLWLNDKNNPGHFIDATEQNLPKVNDATQGIALADLDGDNDLDMVIGNEIPPNRLLINNGMGVFTEKAEGLDLPIPLETRTVLLFDVDGDGDKDIVFSNLTSNGRNYEKDPQMRILINDGKANFKDETSTRMPKNTFSSYASNYIDFDDDGDLDLLISTIEIPGFNASKVHAYENDGKGFFKDITEKAIPNTVIGRGWDIAIGDLNGDGIDDALIGGWGTQARLLFGTLN</sequence>
<comment type="caution">
    <text evidence="2">The sequence shown here is derived from an EMBL/GenBank/DDBJ whole genome shotgun (WGS) entry which is preliminary data.</text>
</comment>
<dbReference type="AlphaFoldDB" id="A0A4R1LVW2"/>
<dbReference type="OrthoDB" id="974255at2"/>
<dbReference type="RefSeq" id="WP_132224674.1">
    <property type="nucleotide sequence ID" value="NZ_SMGO01000002.1"/>
</dbReference>
<accession>A0A4R1LVW2</accession>
<reference evidence="2 3" key="1">
    <citation type="submission" date="2019-03" db="EMBL/GenBank/DDBJ databases">
        <title>Genomic Encyclopedia of Archaeal and Bacterial Type Strains, Phase II (KMG-II): from individual species to whole genera.</title>
        <authorList>
            <person name="Goeker M."/>
        </authorList>
    </citation>
    <scope>NUCLEOTIDE SEQUENCE [LARGE SCALE GENOMIC DNA]</scope>
    <source>
        <strain evidence="2 3">DSM 22554</strain>
    </source>
</reference>
<keyword evidence="1" id="KW-0732">Signal</keyword>
<dbReference type="PROSITE" id="PS51257">
    <property type="entry name" value="PROKAR_LIPOPROTEIN"/>
    <property type="match status" value="1"/>
</dbReference>
<dbReference type="SUPFAM" id="SSF69318">
    <property type="entry name" value="Integrin alpha N-terminal domain"/>
    <property type="match status" value="2"/>
</dbReference>
<gene>
    <name evidence="2" type="ORF">C8N28_2178</name>
</gene>
<keyword evidence="3" id="KW-1185">Reference proteome</keyword>
<dbReference type="EMBL" id="SMGO01000002">
    <property type="protein sequence ID" value="TCK83576.1"/>
    <property type="molecule type" value="Genomic_DNA"/>
</dbReference>
<dbReference type="Proteomes" id="UP000294616">
    <property type="component" value="Unassembled WGS sequence"/>
</dbReference>
<evidence type="ECO:0000256" key="1">
    <source>
        <dbReference type="ARBA" id="ARBA00022729"/>
    </source>
</evidence>
<dbReference type="Gene3D" id="2.130.10.130">
    <property type="entry name" value="Integrin alpha, N-terminal"/>
    <property type="match status" value="2"/>
</dbReference>
<protein>
    <submittedName>
        <fullName evidence="2">VCBS repeat protein</fullName>
    </submittedName>
</protein>
<organism evidence="2 3">
    <name type="scientific">Albibacterium bauzanense</name>
    <dbReference type="NCBI Taxonomy" id="653929"/>
    <lineage>
        <taxon>Bacteria</taxon>
        <taxon>Pseudomonadati</taxon>
        <taxon>Bacteroidota</taxon>
        <taxon>Sphingobacteriia</taxon>
        <taxon>Sphingobacteriales</taxon>
        <taxon>Sphingobacteriaceae</taxon>
        <taxon>Albibacterium</taxon>
    </lineage>
</organism>
<dbReference type="Pfam" id="PF13517">
    <property type="entry name" value="FG-GAP_3"/>
    <property type="match status" value="3"/>
</dbReference>
<proteinExistence type="predicted"/>
<name>A0A4R1LVW2_9SPHI</name>
<evidence type="ECO:0000313" key="2">
    <source>
        <dbReference type="EMBL" id="TCK83576.1"/>
    </source>
</evidence>
<dbReference type="InterPro" id="IPR013517">
    <property type="entry name" value="FG-GAP"/>
</dbReference>
<dbReference type="PANTHER" id="PTHR46580">
    <property type="entry name" value="SENSOR KINASE-RELATED"/>
    <property type="match status" value="1"/>
</dbReference>